<proteinExistence type="predicted"/>
<keyword evidence="13" id="KW-1185">Reference proteome</keyword>
<dbReference type="Gene3D" id="3.30.40.10">
    <property type="entry name" value="Zinc/RING finger domain, C3HC4 (zinc finger)"/>
    <property type="match status" value="1"/>
</dbReference>
<dbReference type="GO" id="GO:0006355">
    <property type="term" value="P:regulation of DNA-templated transcription"/>
    <property type="evidence" value="ECO:0007669"/>
    <property type="project" value="InterPro"/>
</dbReference>
<feature type="compositionally biased region" description="Low complexity" evidence="9">
    <location>
        <begin position="400"/>
        <end position="413"/>
    </location>
</feature>
<evidence type="ECO:0000256" key="5">
    <source>
        <dbReference type="ARBA" id="ARBA00023155"/>
    </source>
</evidence>
<dbReference type="GO" id="GO:0005634">
    <property type="term" value="C:nucleus"/>
    <property type="evidence" value="ECO:0007669"/>
    <property type="project" value="UniProtKB-SubCell"/>
</dbReference>
<accession>A0A1Z5JVC1</accession>
<dbReference type="Pfam" id="PF05920">
    <property type="entry name" value="Homeobox_KN"/>
    <property type="match status" value="1"/>
</dbReference>
<evidence type="ECO:0000256" key="7">
    <source>
        <dbReference type="PROSITE-ProRule" id="PRU00108"/>
    </source>
</evidence>
<keyword evidence="6 7" id="KW-0539">Nucleus</keyword>
<dbReference type="SMART" id="SM00389">
    <property type="entry name" value="HOX"/>
    <property type="match status" value="1"/>
</dbReference>
<dbReference type="Pfam" id="PF00097">
    <property type="entry name" value="zf-C3HC4"/>
    <property type="match status" value="1"/>
</dbReference>
<dbReference type="InterPro" id="IPR008422">
    <property type="entry name" value="KN_HD"/>
</dbReference>
<evidence type="ECO:0000259" key="11">
    <source>
        <dbReference type="PROSITE" id="PS50089"/>
    </source>
</evidence>
<dbReference type="Proteomes" id="UP000198406">
    <property type="component" value="Unassembled WGS sequence"/>
</dbReference>
<dbReference type="CDD" id="cd16448">
    <property type="entry name" value="RING-H2"/>
    <property type="match status" value="1"/>
</dbReference>
<sequence length="610" mass="65640">MSDDYDEDASIGDGKDRNKSRRELPPGAVAALKAWLLSPEHFSHPYPTPQDQAMLMQKTGIDKKQLKNWFTNARRRIWKPMLKKQIESGQLSANPSGVVPGLMISTIPGAPMAVNPALDNPHSVQAIRAHYQQASKQQEANLEQQQQAVPVDSYGNPVYSSEQAPQYYSNQQMTSDGLGHLSTLSSVSSLGNLRRQSSNVQLSKTDSHAVLMELFARDQDLVRQATESARLKAEAKQQMASGGQASNGTAQSQVSSQHPMKAPSSLGSSNGLLGGALQGVPSMNSWPHFSSITSLNNLGTLPGVKSITSLSGTDLASKGEINKNGNLAQVKSMESFGKNDSYAFLEVFFGDRSSNSSANLNSFGSLSNLAKFRQVGDEDNEIGLSLEDESPSQPLKKELASAAQPAPLASLSQDTSASMMDSGTLKRAYDDALAARGLMSVSRSSENLTDLVLPEKIQRTLSQEFINKEQLFSRSAPSSTLAKSSLAQQPYSGQQSVEMDGGSSKQCSSPCDSSDTGGHVQVPTTTKCALCMQTCVDTQLRPCGHMFHERCLKPSLQSPRGPPKCPIDDIPMHSAVLAVPTDDFPTQPNQSTWTYTHMQPVSSVTDTNGL</sequence>
<feature type="compositionally biased region" description="Polar residues" evidence="9">
    <location>
        <begin position="482"/>
        <end position="497"/>
    </location>
</feature>
<dbReference type="PROSITE" id="PS50071">
    <property type="entry name" value="HOMEOBOX_2"/>
    <property type="match status" value="1"/>
</dbReference>
<dbReference type="InterPro" id="IPR001841">
    <property type="entry name" value="Znf_RING"/>
</dbReference>
<dbReference type="SMART" id="SM00184">
    <property type="entry name" value="RING"/>
    <property type="match status" value="1"/>
</dbReference>
<evidence type="ECO:0000256" key="3">
    <source>
        <dbReference type="ARBA" id="ARBA00022833"/>
    </source>
</evidence>
<feature type="compositionally biased region" description="Acidic residues" evidence="9">
    <location>
        <begin position="1"/>
        <end position="10"/>
    </location>
</feature>
<evidence type="ECO:0000256" key="8">
    <source>
        <dbReference type="PROSITE-ProRule" id="PRU00175"/>
    </source>
</evidence>
<feature type="compositionally biased region" description="Polar residues" evidence="9">
    <location>
        <begin position="238"/>
        <end position="258"/>
    </location>
</feature>
<dbReference type="GO" id="GO:0003677">
    <property type="term" value="F:DNA binding"/>
    <property type="evidence" value="ECO:0007669"/>
    <property type="project" value="UniProtKB-UniRule"/>
</dbReference>
<dbReference type="PANTHER" id="PTHR11850">
    <property type="entry name" value="HOMEOBOX PROTEIN TRANSCRIPTION FACTORS"/>
    <property type="match status" value="1"/>
</dbReference>
<dbReference type="InterPro" id="IPR001356">
    <property type="entry name" value="HD"/>
</dbReference>
<dbReference type="InterPro" id="IPR013083">
    <property type="entry name" value="Znf_RING/FYVE/PHD"/>
</dbReference>
<keyword evidence="5 7" id="KW-0371">Homeobox</keyword>
<feature type="region of interest" description="Disordered" evidence="9">
    <location>
        <begin position="1"/>
        <end position="25"/>
    </location>
</feature>
<feature type="compositionally biased region" description="Basic and acidic residues" evidence="9">
    <location>
        <begin position="13"/>
        <end position="24"/>
    </location>
</feature>
<dbReference type="GO" id="GO:0008270">
    <property type="term" value="F:zinc ion binding"/>
    <property type="evidence" value="ECO:0007669"/>
    <property type="project" value="UniProtKB-KW"/>
</dbReference>
<dbReference type="PROSITE" id="PS50089">
    <property type="entry name" value="ZF_RING_2"/>
    <property type="match status" value="1"/>
</dbReference>
<evidence type="ECO:0000256" key="2">
    <source>
        <dbReference type="ARBA" id="ARBA00022771"/>
    </source>
</evidence>
<dbReference type="InterPro" id="IPR009057">
    <property type="entry name" value="Homeodomain-like_sf"/>
</dbReference>
<dbReference type="EMBL" id="BDSP01000122">
    <property type="protein sequence ID" value="GAX17718.1"/>
    <property type="molecule type" value="Genomic_DNA"/>
</dbReference>
<evidence type="ECO:0000313" key="12">
    <source>
        <dbReference type="EMBL" id="GAX17718.1"/>
    </source>
</evidence>
<evidence type="ECO:0000259" key="10">
    <source>
        <dbReference type="PROSITE" id="PS50071"/>
    </source>
</evidence>
<dbReference type="CDD" id="cd00086">
    <property type="entry name" value="homeodomain"/>
    <property type="match status" value="1"/>
</dbReference>
<feature type="region of interest" description="Disordered" evidence="9">
    <location>
        <begin position="482"/>
        <end position="519"/>
    </location>
</feature>
<comment type="caution">
    <text evidence="12">The sequence shown here is derived from an EMBL/GenBank/DDBJ whole genome shotgun (WGS) entry which is preliminary data.</text>
</comment>
<protein>
    <recommendedName>
        <fullName evidence="14">Homeobox domain-containing protein</fullName>
    </recommendedName>
</protein>
<dbReference type="Gene3D" id="1.10.10.60">
    <property type="entry name" value="Homeodomain-like"/>
    <property type="match status" value="1"/>
</dbReference>
<keyword evidence="1" id="KW-0479">Metal-binding</keyword>
<dbReference type="InParanoid" id="A0A1Z5JVC1"/>
<keyword evidence="4 7" id="KW-0238">DNA-binding</keyword>
<feature type="region of interest" description="Disordered" evidence="9">
    <location>
        <begin position="232"/>
        <end position="268"/>
    </location>
</feature>
<dbReference type="InterPro" id="IPR050224">
    <property type="entry name" value="TALE_homeobox"/>
</dbReference>
<reference evidence="12 13" key="1">
    <citation type="journal article" date="2015" name="Plant Cell">
        <title>Oil accumulation by the oleaginous diatom Fistulifera solaris as revealed by the genome and transcriptome.</title>
        <authorList>
            <person name="Tanaka T."/>
            <person name="Maeda Y."/>
            <person name="Veluchamy A."/>
            <person name="Tanaka M."/>
            <person name="Abida H."/>
            <person name="Marechal E."/>
            <person name="Bowler C."/>
            <person name="Muto M."/>
            <person name="Sunaga Y."/>
            <person name="Tanaka M."/>
            <person name="Yoshino T."/>
            <person name="Taniguchi T."/>
            <person name="Fukuda Y."/>
            <person name="Nemoto M."/>
            <person name="Matsumoto M."/>
            <person name="Wong P.S."/>
            <person name="Aburatani S."/>
            <person name="Fujibuchi W."/>
        </authorList>
    </citation>
    <scope>NUCLEOTIDE SEQUENCE [LARGE SCALE GENOMIC DNA]</scope>
    <source>
        <strain evidence="12 13">JPCC DA0580</strain>
    </source>
</reference>
<dbReference type="SUPFAM" id="SSF57850">
    <property type="entry name" value="RING/U-box"/>
    <property type="match status" value="1"/>
</dbReference>
<keyword evidence="3" id="KW-0862">Zinc</keyword>
<dbReference type="AlphaFoldDB" id="A0A1Z5JVC1"/>
<dbReference type="OrthoDB" id="10056939at2759"/>
<evidence type="ECO:0000313" key="13">
    <source>
        <dbReference type="Proteomes" id="UP000198406"/>
    </source>
</evidence>
<feature type="domain" description="Homeobox" evidence="10">
    <location>
        <begin position="15"/>
        <end position="80"/>
    </location>
</feature>
<feature type="compositionally biased region" description="Low complexity" evidence="9">
    <location>
        <begin position="503"/>
        <end position="515"/>
    </location>
</feature>
<dbReference type="InterPro" id="IPR018957">
    <property type="entry name" value="Znf_C3HC4_RING-type"/>
</dbReference>
<evidence type="ECO:0000256" key="9">
    <source>
        <dbReference type="SAM" id="MobiDB-lite"/>
    </source>
</evidence>
<evidence type="ECO:0000256" key="4">
    <source>
        <dbReference type="ARBA" id="ARBA00023125"/>
    </source>
</evidence>
<gene>
    <name evidence="12" type="ORF">FisN_24Hh217</name>
</gene>
<evidence type="ECO:0000256" key="6">
    <source>
        <dbReference type="ARBA" id="ARBA00023242"/>
    </source>
</evidence>
<feature type="region of interest" description="Disordered" evidence="9">
    <location>
        <begin position="384"/>
        <end position="419"/>
    </location>
</feature>
<evidence type="ECO:0000256" key="1">
    <source>
        <dbReference type="ARBA" id="ARBA00022723"/>
    </source>
</evidence>
<keyword evidence="2 8" id="KW-0863">Zinc-finger</keyword>
<evidence type="ECO:0008006" key="14">
    <source>
        <dbReference type="Google" id="ProtNLM"/>
    </source>
</evidence>
<name>A0A1Z5JVC1_FISSO</name>
<feature type="domain" description="RING-type" evidence="11">
    <location>
        <begin position="528"/>
        <end position="569"/>
    </location>
</feature>
<feature type="DNA-binding region" description="Homeobox" evidence="7">
    <location>
        <begin position="17"/>
        <end position="81"/>
    </location>
</feature>
<dbReference type="SUPFAM" id="SSF46689">
    <property type="entry name" value="Homeodomain-like"/>
    <property type="match status" value="1"/>
</dbReference>
<organism evidence="12 13">
    <name type="scientific">Fistulifera solaris</name>
    <name type="common">Oleaginous diatom</name>
    <dbReference type="NCBI Taxonomy" id="1519565"/>
    <lineage>
        <taxon>Eukaryota</taxon>
        <taxon>Sar</taxon>
        <taxon>Stramenopiles</taxon>
        <taxon>Ochrophyta</taxon>
        <taxon>Bacillariophyta</taxon>
        <taxon>Bacillariophyceae</taxon>
        <taxon>Bacillariophycidae</taxon>
        <taxon>Naviculales</taxon>
        <taxon>Naviculaceae</taxon>
        <taxon>Fistulifera</taxon>
    </lineage>
</organism>
<comment type="subcellular location">
    <subcellularLocation>
        <location evidence="7">Nucleus</location>
    </subcellularLocation>
</comment>